<name>A0A9W9ZEW3_9CNID</name>
<evidence type="ECO:0000256" key="1">
    <source>
        <dbReference type="ARBA" id="ARBA00001961"/>
    </source>
</evidence>
<dbReference type="SMART" id="SM00702">
    <property type="entry name" value="P4Hc"/>
    <property type="match status" value="1"/>
</dbReference>
<dbReference type="InterPro" id="IPR002893">
    <property type="entry name" value="Znf_MYND"/>
</dbReference>
<dbReference type="InterPro" id="IPR051559">
    <property type="entry name" value="HIF_prolyl_hydroxylases"/>
</dbReference>
<keyword evidence="3 8" id="KW-0863">Zinc-finger</keyword>
<evidence type="ECO:0000256" key="5">
    <source>
        <dbReference type="ARBA" id="ARBA00022896"/>
    </source>
</evidence>
<feature type="domain" description="MYND-type" evidence="9">
    <location>
        <begin position="25"/>
        <end position="61"/>
    </location>
</feature>
<dbReference type="InterPro" id="IPR006620">
    <property type="entry name" value="Pro_4_hyd_alph"/>
</dbReference>
<dbReference type="PANTHER" id="PTHR12907">
    <property type="entry name" value="EGL NINE HOMOLOG-RELATED"/>
    <property type="match status" value="1"/>
</dbReference>
<evidence type="ECO:0000256" key="4">
    <source>
        <dbReference type="ARBA" id="ARBA00022833"/>
    </source>
</evidence>
<dbReference type="GO" id="GO:0031543">
    <property type="term" value="F:peptidyl-proline dioxygenase activity"/>
    <property type="evidence" value="ECO:0007669"/>
    <property type="project" value="TreeGrafter"/>
</dbReference>
<dbReference type="GO" id="GO:0031418">
    <property type="term" value="F:L-ascorbic acid binding"/>
    <property type="evidence" value="ECO:0007669"/>
    <property type="project" value="UniProtKB-KW"/>
</dbReference>
<keyword evidence="5" id="KW-0847">Vitamin C</keyword>
<dbReference type="PROSITE" id="PS01360">
    <property type="entry name" value="ZF_MYND_1"/>
    <property type="match status" value="1"/>
</dbReference>
<evidence type="ECO:0000313" key="11">
    <source>
        <dbReference type="Proteomes" id="UP001163046"/>
    </source>
</evidence>
<evidence type="ECO:0000259" key="9">
    <source>
        <dbReference type="PROSITE" id="PS50865"/>
    </source>
</evidence>
<dbReference type="InterPro" id="IPR044862">
    <property type="entry name" value="Pro_4_hyd_alph_FE2OG_OXY"/>
</dbReference>
<organism evidence="10 11">
    <name type="scientific">Desmophyllum pertusum</name>
    <dbReference type="NCBI Taxonomy" id="174260"/>
    <lineage>
        <taxon>Eukaryota</taxon>
        <taxon>Metazoa</taxon>
        <taxon>Cnidaria</taxon>
        <taxon>Anthozoa</taxon>
        <taxon>Hexacorallia</taxon>
        <taxon>Scleractinia</taxon>
        <taxon>Caryophylliina</taxon>
        <taxon>Caryophylliidae</taxon>
        <taxon>Desmophyllum</taxon>
    </lineage>
</organism>
<protein>
    <recommendedName>
        <fullName evidence="9">MYND-type domain-containing protein</fullName>
    </recommendedName>
</protein>
<dbReference type="Proteomes" id="UP001163046">
    <property type="component" value="Unassembled WGS sequence"/>
</dbReference>
<proteinExistence type="predicted"/>
<evidence type="ECO:0000256" key="7">
    <source>
        <dbReference type="ARBA" id="ARBA00023002"/>
    </source>
</evidence>
<dbReference type="Gene3D" id="6.10.140.2220">
    <property type="match status" value="1"/>
</dbReference>
<evidence type="ECO:0000256" key="6">
    <source>
        <dbReference type="ARBA" id="ARBA00022964"/>
    </source>
</evidence>
<evidence type="ECO:0000256" key="8">
    <source>
        <dbReference type="PROSITE-ProRule" id="PRU00134"/>
    </source>
</evidence>
<keyword evidence="2" id="KW-0479">Metal-binding</keyword>
<accession>A0A9W9ZEW3</accession>
<gene>
    <name evidence="10" type="ORF">OS493_008924</name>
</gene>
<evidence type="ECO:0000256" key="3">
    <source>
        <dbReference type="ARBA" id="ARBA00022771"/>
    </source>
</evidence>
<keyword evidence="4" id="KW-0862">Zinc</keyword>
<dbReference type="GO" id="GO:0008270">
    <property type="term" value="F:zinc ion binding"/>
    <property type="evidence" value="ECO:0007669"/>
    <property type="project" value="UniProtKB-KW"/>
</dbReference>
<reference evidence="10" key="1">
    <citation type="submission" date="2023-01" db="EMBL/GenBank/DDBJ databases">
        <title>Genome assembly of the deep-sea coral Lophelia pertusa.</title>
        <authorList>
            <person name="Herrera S."/>
            <person name="Cordes E."/>
        </authorList>
    </citation>
    <scope>NUCLEOTIDE SEQUENCE</scope>
    <source>
        <strain evidence="10">USNM1676648</strain>
        <tissue evidence="10">Polyp</tissue>
    </source>
</reference>
<dbReference type="GO" id="GO:0071456">
    <property type="term" value="P:cellular response to hypoxia"/>
    <property type="evidence" value="ECO:0007669"/>
    <property type="project" value="TreeGrafter"/>
</dbReference>
<evidence type="ECO:0000256" key="2">
    <source>
        <dbReference type="ARBA" id="ARBA00022723"/>
    </source>
</evidence>
<dbReference type="SUPFAM" id="SSF144232">
    <property type="entry name" value="HIT/MYND zinc finger-like"/>
    <property type="match status" value="1"/>
</dbReference>
<keyword evidence="7" id="KW-0560">Oxidoreductase</keyword>
<dbReference type="EMBL" id="MU826353">
    <property type="protein sequence ID" value="KAJ7380463.1"/>
    <property type="molecule type" value="Genomic_DNA"/>
</dbReference>
<dbReference type="AlphaFoldDB" id="A0A9W9ZEW3"/>
<dbReference type="Pfam" id="PF13640">
    <property type="entry name" value="2OG-FeII_Oxy_3"/>
    <property type="match status" value="1"/>
</dbReference>
<comment type="cofactor">
    <cofactor evidence="1">
        <name>L-ascorbate</name>
        <dbReference type="ChEBI" id="CHEBI:38290"/>
    </cofactor>
</comment>
<evidence type="ECO:0000313" key="10">
    <source>
        <dbReference type="EMBL" id="KAJ7380463.1"/>
    </source>
</evidence>
<comment type="caution">
    <text evidence="10">The sequence shown here is derived from an EMBL/GenBank/DDBJ whole genome shotgun (WGS) entry which is preliminary data.</text>
</comment>
<dbReference type="PANTHER" id="PTHR12907:SF26">
    <property type="entry name" value="HIF PROLYL HYDROXYLASE, ISOFORM C"/>
    <property type="match status" value="1"/>
</dbReference>
<dbReference type="OrthoDB" id="76265at2759"/>
<keyword evidence="6" id="KW-0223">Dioxygenase</keyword>
<dbReference type="PROSITE" id="PS50865">
    <property type="entry name" value="ZF_MYND_2"/>
    <property type="match status" value="1"/>
</dbReference>
<dbReference type="Gene3D" id="2.60.120.620">
    <property type="entry name" value="q2cbj1_9rhob like domain"/>
    <property type="match status" value="1"/>
</dbReference>
<sequence>MCTFLPGSFLRMSCLKSSSSNNMLCDLCNQKASITCPHCKIAQYCCVEHRKSDSKLHRRKCLGRFMGQQDEHFRDSTTMNGYDVMDLLQNKFSDQAKFVVETLRKQGYCYLDDFHGEDTAMKILSEVKDLHQREKFTDGELVSSNGNGSMLNKKIRDDKIAWVDGKEENCETISNHMTTVNALIRQCNGLIEEYDIEHRTKAMVACYPGQGTGYKRHVDNPNQDGRCITTLYYLNPGWTEEKGGILKIYPAAVKTLSEFYPNLTDCFCSGQIAEIHTK</sequence>
<keyword evidence="11" id="KW-1185">Reference proteome</keyword>
<dbReference type="GO" id="GO:0008198">
    <property type="term" value="F:ferrous iron binding"/>
    <property type="evidence" value="ECO:0007669"/>
    <property type="project" value="TreeGrafter"/>
</dbReference>